<reference evidence="1" key="1">
    <citation type="journal article" date="2023" name="Science">
        <title>Genome structures resolve the early diversification of teleost fishes.</title>
        <authorList>
            <person name="Parey E."/>
            <person name="Louis A."/>
            <person name="Montfort J."/>
            <person name="Bouchez O."/>
            <person name="Roques C."/>
            <person name="Iampietro C."/>
            <person name="Lluch J."/>
            <person name="Castinel A."/>
            <person name="Donnadieu C."/>
            <person name="Desvignes T."/>
            <person name="Floi Bucao C."/>
            <person name="Jouanno E."/>
            <person name="Wen M."/>
            <person name="Mejri S."/>
            <person name="Dirks R."/>
            <person name="Jansen H."/>
            <person name="Henkel C."/>
            <person name="Chen W.J."/>
            <person name="Zahm M."/>
            <person name="Cabau C."/>
            <person name="Klopp C."/>
            <person name="Thompson A.W."/>
            <person name="Robinson-Rechavi M."/>
            <person name="Braasch I."/>
            <person name="Lecointre G."/>
            <person name="Bobe J."/>
            <person name="Postlethwait J.H."/>
            <person name="Berthelot C."/>
            <person name="Roest Crollius H."/>
            <person name="Guiguen Y."/>
        </authorList>
    </citation>
    <scope>NUCLEOTIDE SEQUENCE</scope>
    <source>
        <strain evidence="1">WJC10195</strain>
    </source>
</reference>
<dbReference type="EMBL" id="JAINUF010000001">
    <property type="protein sequence ID" value="KAJ8382165.1"/>
    <property type="molecule type" value="Genomic_DNA"/>
</dbReference>
<dbReference type="AlphaFoldDB" id="A0A9Q1GEN8"/>
<gene>
    <name evidence="1" type="ORF">SKAU_G00029430</name>
</gene>
<keyword evidence="2" id="KW-1185">Reference proteome</keyword>
<comment type="caution">
    <text evidence="1">The sequence shown here is derived from an EMBL/GenBank/DDBJ whole genome shotgun (WGS) entry which is preliminary data.</text>
</comment>
<sequence>MEDKQEGRRAADGGLRSRADLRVLSAPLNRRRWCGAQGVHLTVISERERGDVGAEDLDGIQHPGGRSPGEGCLRAQAAFSCVRSQGLATSSPRRGGMV</sequence>
<evidence type="ECO:0000313" key="2">
    <source>
        <dbReference type="Proteomes" id="UP001152622"/>
    </source>
</evidence>
<name>A0A9Q1GEN8_SYNKA</name>
<evidence type="ECO:0000313" key="1">
    <source>
        <dbReference type="EMBL" id="KAJ8382165.1"/>
    </source>
</evidence>
<organism evidence="1 2">
    <name type="scientific">Synaphobranchus kaupii</name>
    <name type="common">Kaup's arrowtooth eel</name>
    <dbReference type="NCBI Taxonomy" id="118154"/>
    <lineage>
        <taxon>Eukaryota</taxon>
        <taxon>Metazoa</taxon>
        <taxon>Chordata</taxon>
        <taxon>Craniata</taxon>
        <taxon>Vertebrata</taxon>
        <taxon>Euteleostomi</taxon>
        <taxon>Actinopterygii</taxon>
        <taxon>Neopterygii</taxon>
        <taxon>Teleostei</taxon>
        <taxon>Anguilliformes</taxon>
        <taxon>Synaphobranchidae</taxon>
        <taxon>Synaphobranchus</taxon>
    </lineage>
</organism>
<dbReference type="Proteomes" id="UP001152622">
    <property type="component" value="Chromosome 1"/>
</dbReference>
<accession>A0A9Q1GEN8</accession>
<proteinExistence type="predicted"/>
<protein>
    <submittedName>
        <fullName evidence="1">Uncharacterized protein</fullName>
    </submittedName>
</protein>